<dbReference type="EMBL" id="LT629802">
    <property type="protein sequence ID" value="SDV04816.1"/>
    <property type="molecule type" value="Genomic_DNA"/>
</dbReference>
<evidence type="ECO:0000313" key="3">
    <source>
        <dbReference type="EMBL" id="SDV04816.1"/>
    </source>
</evidence>
<dbReference type="Gene3D" id="3.40.50.300">
    <property type="entry name" value="P-loop containing nucleotide triphosphate hydrolases"/>
    <property type="match status" value="2"/>
</dbReference>
<dbReference type="GO" id="GO:0000731">
    <property type="term" value="P:DNA synthesis involved in DNA repair"/>
    <property type="evidence" value="ECO:0007669"/>
    <property type="project" value="TreeGrafter"/>
</dbReference>
<evidence type="ECO:0000313" key="4">
    <source>
        <dbReference type="Proteomes" id="UP000198600"/>
    </source>
</evidence>
<sequence length="612" mass="67407">MDIERLQVEGGFLDGLDLRFSNGLNVIIGARGTGKTSVIELIRYALAARNHTVEAKNRSLDHARAVLDGGEVTVVLNDLIDDVTVSRTAGEDQPRSTARFVAPIVLSQTEVETLGLSDAGRLSLIDGFINGRTSMAANEASVISSIKSIYKEVLAVETEISLLSEEVVKVPSLISQVQDFERQLRELQGDSVEVAKKQAESSLLTEELAAASAREDIVARFESHASEWRSKLDELLFDDYGPDAWSGEPDKDPVSDLRDVYKVAISKVLEASKVFEQIESVSKVRREEISSKHFEVERKARFLRQELDKVSEGTGALSRNISNIKAQIAQIKTRENLLGERRNRLETLRSRRDDAAITLENIRLNRYALRCEVAETINRALKPYVKVEVEQSSQLGEYSKALTDALKGSGIKYNDLASKISETVSPRELVKFVDSGSFEQLSDVVDIPKERAARVVAQLRDFGLADILTCDVQDDVSMSLLDGVDYKDVSALSAGQRCTVILSIVLQHSERVLIIDQPEDHLDNAFVANTIIKTLNSRKGQGQIILSTHNANIPVLGEADLIVELTSDGRNGFVQVSKPLTHPDAVNAITTVMEGGSKAFATRAKFYQENSL</sequence>
<keyword evidence="1" id="KW-0175">Coiled coil</keyword>
<keyword evidence="4" id="KW-1185">Reference proteome</keyword>
<organism evidence="3 4">
    <name type="scientific">Pseudomonas mucidolens</name>
    <dbReference type="NCBI Taxonomy" id="46679"/>
    <lineage>
        <taxon>Bacteria</taxon>
        <taxon>Pseudomonadati</taxon>
        <taxon>Pseudomonadota</taxon>
        <taxon>Gammaproteobacteria</taxon>
        <taxon>Pseudomonadales</taxon>
        <taxon>Pseudomonadaceae</taxon>
        <taxon>Pseudomonas</taxon>
    </lineage>
</organism>
<protein>
    <submittedName>
        <fullName evidence="3">AAA domain-containing protein</fullName>
    </submittedName>
</protein>
<dbReference type="PANTHER" id="PTHR32182">
    <property type="entry name" value="DNA REPLICATION AND REPAIR PROTEIN RECF"/>
    <property type="match status" value="1"/>
</dbReference>
<evidence type="ECO:0000256" key="1">
    <source>
        <dbReference type="SAM" id="Coils"/>
    </source>
</evidence>
<dbReference type="GO" id="GO:0006302">
    <property type="term" value="P:double-strand break repair"/>
    <property type="evidence" value="ECO:0007669"/>
    <property type="project" value="InterPro"/>
</dbReference>
<accession>A0A1H2NJ26</accession>
<dbReference type="InterPro" id="IPR027417">
    <property type="entry name" value="P-loop_NTPase"/>
</dbReference>
<dbReference type="SUPFAM" id="SSF52540">
    <property type="entry name" value="P-loop containing nucleoside triphosphate hydrolases"/>
    <property type="match status" value="1"/>
</dbReference>
<feature type="coiled-coil region" evidence="1">
    <location>
        <begin position="170"/>
        <end position="197"/>
    </location>
</feature>
<dbReference type="InterPro" id="IPR038729">
    <property type="entry name" value="Rad50/SbcC_AAA"/>
</dbReference>
<dbReference type="OrthoDB" id="9791620at2"/>
<dbReference type="AlphaFoldDB" id="A0A1H2NJ26"/>
<dbReference type="STRING" id="46679.SAMN05216202_3737"/>
<name>A0A1H2NJ26_9PSED</name>
<dbReference type="PANTHER" id="PTHR32182:SF0">
    <property type="entry name" value="DNA REPLICATION AND REPAIR PROTEIN RECF"/>
    <property type="match status" value="1"/>
</dbReference>
<feature type="domain" description="Rad50/SbcC-type AAA" evidence="2">
    <location>
        <begin position="14"/>
        <end position="188"/>
    </location>
</feature>
<proteinExistence type="predicted"/>
<dbReference type="GO" id="GO:0016887">
    <property type="term" value="F:ATP hydrolysis activity"/>
    <property type="evidence" value="ECO:0007669"/>
    <property type="project" value="InterPro"/>
</dbReference>
<gene>
    <name evidence="3" type="ORF">SAMN05216202_3737</name>
</gene>
<dbReference type="RefSeq" id="WP_084379288.1">
    <property type="nucleotide sequence ID" value="NZ_LS483433.1"/>
</dbReference>
<dbReference type="Pfam" id="PF13476">
    <property type="entry name" value="AAA_23"/>
    <property type="match status" value="1"/>
</dbReference>
<evidence type="ECO:0000259" key="2">
    <source>
        <dbReference type="Pfam" id="PF13476"/>
    </source>
</evidence>
<reference evidence="4" key="1">
    <citation type="submission" date="2016-10" db="EMBL/GenBank/DDBJ databases">
        <authorList>
            <person name="Varghese N."/>
            <person name="Submissions S."/>
        </authorList>
    </citation>
    <scope>NUCLEOTIDE SEQUENCE [LARGE SCALE GENOMIC DNA]</scope>
    <source>
        <strain evidence="4">LMG 2223</strain>
    </source>
</reference>
<dbReference type="Proteomes" id="UP000198600">
    <property type="component" value="Chromosome I"/>
</dbReference>